<feature type="domain" description="PAS" evidence="2">
    <location>
        <begin position="1187"/>
        <end position="1232"/>
    </location>
</feature>
<organism evidence="4 5">
    <name type="scientific">Tritrichomonas foetus</name>
    <dbReference type="NCBI Taxonomy" id="1144522"/>
    <lineage>
        <taxon>Eukaryota</taxon>
        <taxon>Metamonada</taxon>
        <taxon>Parabasalia</taxon>
        <taxon>Tritrichomonadida</taxon>
        <taxon>Tritrichomonadidae</taxon>
        <taxon>Tritrichomonas</taxon>
    </lineage>
</organism>
<dbReference type="SMART" id="SM00091">
    <property type="entry name" value="PAS"/>
    <property type="match status" value="1"/>
</dbReference>
<dbReference type="InterPro" id="IPR029787">
    <property type="entry name" value="Nucleotide_cyclase"/>
</dbReference>
<dbReference type="GO" id="GO:0008074">
    <property type="term" value="C:guanylate cyclase complex, soluble"/>
    <property type="evidence" value="ECO:0007669"/>
    <property type="project" value="TreeGrafter"/>
</dbReference>
<accession>A0A1J4KE50</accession>
<dbReference type="SMART" id="SM00044">
    <property type="entry name" value="CYCc"/>
    <property type="match status" value="1"/>
</dbReference>
<keyword evidence="1" id="KW-0812">Transmembrane</keyword>
<dbReference type="GO" id="GO:0004383">
    <property type="term" value="F:guanylate cyclase activity"/>
    <property type="evidence" value="ECO:0007669"/>
    <property type="project" value="TreeGrafter"/>
</dbReference>
<sequence>MSTYSLEFSQMSSSIQTKQLLGHMNHLSYLDYEDSYIDQIIDTFLFPLFSEIAFVVKIPQTIHIIHGVIQLIQIFVSCTFLGSSRIMPVTQNSINTLYGFVDLFIIRAKLTDSFPQLIILTVLFFVFFAWVCYVYFSFQATRVFNRVQLYITYIYCNIIIDVSLPFYVSAFTKCAIVSLEQGTNYSLIWTVGFFIMVSFIFLCFYFSNILTTETPILTKSVFTCWSYQFRNFLVIWVNLNCFLGPFSDVFPPYIILLSCFISFLFYLIITYMIYFFPFVYYYSNVVLGGCIGGSFISYIGNVARFYTNNNPILNHILVLLVVFVVWIVFYALYMKKEKDRIVKILSCPEDGSFLNERMKVERFDQIKFSSIYDVKKYLNIGLMFHCQYFIDYSFQKYIAENYADQSIIFKTCQFTAFFPYQVQLLSHLLGVISQYKNMTLGQKFLVFQKKRTHQLRISYISNEAKAELQRLLRISTQSIGTIRNFWNEILTSKGHISLGGFREVAHISKQTINTFYDVTEKFPNNTDINDEFCRFLVEGAADFLLAVDIHKKSLIHENSTKTEIDKAFIALANLYPEYLTKNILDLNGYLVEDNDNFKLDHTGSNVLHHKKVTDDYEFELKRDEIMKSLFHNSKQRITIQLALNYTNFNGFRALLSSALFQLVIAILVFSICWFFIPSISYGISPYIMDENGVIEAAATIQSIAVLAGLEIIDAYNKFGITDIDLSFRKGNSYISMHNKALKYKNHMYLFFKSVTNAGINRYSEINVLFDNIINFSFPFIHDETKIAFKQSITAYSTIIEEAATIGNASKENNDYAAILYGHLPSIVDNCRELTETLFKLTKTIFTNADINITKQYNILIVLGLVLCFVFLLVFNTSQIRAIINLNQSINKTVKILSSIKKEDVIESYKPISLKTKRKDLRGNTAISSQQVDWTKFMLFFTTILFNFSISCIFAINSYFLSQHLSKYKELIELINENGQRFIKLIETVIINIQLAVGSRISVEAKERMNLSLSNASSAQSSFMKKSLGINNIIDRKQLVKQCSQGTPDNFSSFLDCLPLLSSYDLAEYYLTILNVTFTNIESPVFPPLMHTVQNNLVDSMLEFQTAFIHYALTIFDDNSATIKIIFELGIGEMIVFFSIMVIFLYRANEVLSGIKQMIRILPTESIIENTALTDFILNNNEGIKDISMTPAEVILSSTSDAIIVISFNEIILNVNDSLSTLTGFTPDQILGQKISWLFPIPEESCDANDILKHFYDCLDSIKQDKTQTMCISSKILTENGKFISANISIVCTCNQGNDVESIVIVVHDHSKRIELKKSINDHKIRSELLLSKLLPPEVFARLLSNNDQIFSSTNASCVWIELSGMNDYVHSLPPNQLISDLNSIYEMIENAASKYPAIHAVRISDDNYVACAGLFDFKDDISTQVNQIVAFCCIVNDELEVINDNLAINIQLRFGINAGGYLEGRLVNCNTPFFDISGEIVKEARMLKKYGEIGIVQVTESVIKYLDKKRFLWEKSIVISEDDIPDIQVYSVTKKASLNDSVNSFALTSQVLKNNLLPSLAQHQNLINEIFSINENEEENQDHSENEEINHYHVFESLE</sequence>
<feature type="transmembrane region" description="Helical" evidence="1">
    <location>
        <begin position="653"/>
        <end position="676"/>
    </location>
</feature>
<feature type="transmembrane region" description="Helical" evidence="1">
    <location>
        <begin position="150"/>
        <end position="168"/>
    </location>
</feature>
<feature type="domain" description="Guanylate cyclase" evidence="3">
    <location>
        <begin position="1356"/>
        <end position="1488"/>
    </location>
</feature>
<dbReference type="VEuPathDB" id="TrichDB:TRFO_21849"/>
<evidence type="ECO:0000313" key="5">
    <source>
        <dbReference type="Proteomes" id="UP000179807"/>
    </source>
</evidence>
<name>A0A1J4KE50_9EUKA</name>
<dbReference type="PANTHER" id="PTHR45655:SF13">
    <property type="entry name" value="SOLUBLE GUANYLATE CYCLASE GCY-32-RELATED"/>
    <property type="match status" value="1"/>
</dbReference>
<evidence type="ECO:0000259" key="3">
    <source>
        <dbReference type="PROSITE" id="PS50125"/>
    </source>
</evidence>
<keyword evidence="1" id="KW-1133">Transmembrane helix</keyword>
<dbReference type="InterPro" id="IPR000014">
    <property type="entry name" value="PAS"/>
</dbReference>
<dbReference type="OrthoDB" id="10258068at2759"/>
<comment type="caution">
    <text evidence="4">The sequence shown here is derived from an EMBL/GenBank/DDBJ whole genome shotgun (WGS) entry which is preliminary data.</text>
</comment>
<dbReference type="Pfam" id="PF00211">
    <property type="entry name" value="Guanylate_cyc"/>
    <property type="match status" value="1"/>
</dbReference>
<evidence type="ECO:0000313" key="4">
    <source>
        <dbReference type="EMBL" id="OHT09282.1"/>
    </source>
</evidence>
<evidence type="ECO:0000259" key="2">
    <source>
        <dbReference type="PROSITE" id="PS50112"/>
    </source>
</evidence>
<dbReference type="InterPro" id="IPR001054">
    <property type="entry name" value="A/G_cyclase"/>
</dbReference>
<dbReference type="CDD" id="cd00130">
    <property type="entry name" value="PAS"/>
    <property type="match status" value="1"/>
</dbReference>
<feature type="transmembrane region" description="Helical" evidence="1">
    <location>
        <begin position="281"/>
        <end position="300"/>
    </location>
</feature>
<dbReference type="PROSITE" id="PS50112">
    <property type="entry name" value="PAS"/>
    <property type="match status" value="1"/>
</dbReference>
<dbReference type="SUPFAM" id="SSF55785">
    <property type="entry name" value="PYP-like sensor domain (PAS domain)"/>
    <property type="match status" value="1"/>
</dbReference>
<dbReference type="Gene3D" id="3.30.70.1230">
    <property type="entry name" value="Nucleotide cyclase"/>
    <property type="match status" value="1"/>
</dbReference>
<gene>
    <name evidence="4" type="ORF">TRFO_21849</name>
</gene>
<dbReference type="PROSITE" id="PS50125">
    <property type="entry name" value="GUANYLATE_CYCLASE_2"/>
    <property type="match status" value="1"/>
</dbReference>
<dbReference type="Proteomes" id="UP000179807">
    <property type="component" value="Unassembled WGS sequence"/>
</dbReference>
<dbReference type="Pfam" id="PF13426">
    <property type="entry name" value="PAS_9"/>
    <property type="match status" value="1"/>
</dbReference>
<dbReference type="GO" id="GO:0019934">
    <property type="term" value="P:cGMP-mediated signaling"/>
    <property type="evidence" value="ECO:0007669"/>
    <property type="project" value="TreeGrafter"/>
</dbReference>
<dbReference type="GeneID" id="94836926"/>
<feature type="transmembrane region" description="Helical" evidence="1">
    <location>
        <begin position="117"/>
        <end position="138"/>
    </location>
</feature>
<feature type="transmembrane region" description="Helical" evidence="1">
    <location>
        <begin position="936"/>
        <end position="961"/>
    </location>
</feature>
<reference evidence="4" key="1">
    <citation type="submission" date="2016-10" db="EMBL/GenBank/DDBJ databases">
        <authorList>
            <person name="Benchimol M."/>
            <person name="Almeida L.G."/>
            <person name="Vasconcelos A.T."/>
            <person name="Perreira-Neves A."/>
            <person name="Rosa I.A."/>
            <person name="Tasca T."/>
            <person name="Bogo M.R."/>
            <person name="de Souza W."/>
        </authorList>
    </citation>
    <scope>NUCLEOTIDE SEQUENCE [LARGE SCALE GENOMIC DNA]</scope>
    <source>
        <strain evidence="4">K</strain>
    </source>
</reference>
<dbReference type="Gene3D" id="3.30.450.20">
    <property type="entry name" value="PAS domain"/>
    <property type="match status" value="1"/>
</dbReference>
<dbReference type="NCBIfam" id="TIGR00229">
    <property type="entry name" value="sensory_box"/>
    <property type="match status" value="1"/>
</dbReference>
<feature type="transmembrane region" description="Helical" evidence="1">
    <location>
        <begin position="188"/>
        <end position="208"/>
    </location>
</feature>
<dbReference type="PANTHER" id="PTHR45655">
    <property type="entry name" value="GUANYLATE CYCLASE SOLUBLE SUBUNIT BETA-2"/>
    <property type="match status" value="1"/>
</dbReference>
<feature type="transmembrane region" description="Helical" evidence="1">
    <location>
        <begin position="856"/>
        <end position="874"/>
    </location>
</feature>
<feature type="transmembrane region" description="Helical" evidence="1">
    <location>
        <begin position="229"/>
        <end position="247"/>
    </location>
</feature>
<feature type="transmembrane region" description="Helical" evidence="1">
    <location>
        <begin position="1124"/>
        <end position="1145"/>
    </location>
</feature>
<dbReference type="EMBL" id="MLAK01000643">
    <property type="protein sequence ID" value="OHT09282.1"/>
    <property type="molecule type" value="Genomic_DNA"/>
</dbReference>
<feature type="transmembrane region" description="Helical" evidence="1">
    <location>
        <begin position="312"/>
        <end position="333"/>
    </location>
</feature>
<keyword evidence="1" id="KW-0472">Membrane</keyword>
<protein>
    <recommendedName>
        <fullName evidence="6">Adenylate and Guanylate cyclase catalytic domain containing protein</fullName>
    </recommendedName>
</protein>
<dbReference type="RefSeq" id="XP_068362418.1">
    <property type="nucleotide sequence ID" value="XM_068502222.1"/>
</dbReference>
<keyword evidence="5" id="KW-1185">Reference proteome</keyword>
<dbReference type="InterPro" id="IPR035965">
    <property type="entry name" value="PAS-like_dom_sf"/>
</dbReference>
<proteinExistence type="predicted"/>
<feature type="transmembrane region" description="Helical" evidence="1">
    <location>
        <begin position="253"/>
        <end position="274"/>
    </location>
</feature>
<dbReference type="GO" id="GO:0070482">
    <property type="term" value="P:response to oxygen levels"/>
    <property type="evidence" value="ECO:0007669"/>
    <property type="project" value="TreeGrafter"/>
</dbReference>
<evidence type="ECO:0008006" key="6">
    <source>
        <dbReference type="Google" id="ProtNLM"/>
    </source>
</evidence>
<dbReference type="SUPFAM" id="SSF55073">
    <property type="entry name" value="Nucleotide cyclase"/>
    <property type="match status" value="1"/>
</dbReference>
<evidence type="ECO:0000256" key="1">
    <source>
        <dbReference type="SAM" id="Phobius"/>
    </source>
</evidence>